<dbReference type="GO" id="GO:0009301">
    <property type="term" value="P:snRNA transcription"/>
    <property type="evidence" value="ECO:0007669"/>
    <property type="project" value="InterPro"/>
</dbReference>
<dbReference type="AlphaFoldDB" id="A0A2B4RS73"/>
<evidence type="ECO:0000256" key="1">
    <source>
        <dbReference type="SAM" id="MobiDB-lite"/>
    </source>
</evidence>
<feature type="region of interest" description="Disordered" evidence="1">
    <location>
        <begin position="212"/>
        <end position="256"/>
    </location>
</feature>
<dbReference type="PANTHER" id="PTHR15132">
    <property type="entry name" value="SNRNA-ACTIVATING PROTEIN COMPLEX SUBUNIT 2"/>
    <property type="match status" value="1"/>
</dbReference>
<dbReference type="Pfam" id="PF11035">
    <property type="entry name" value="SNAPC2"/>
    <property type="match status" value="1"/>
</dbReference>
<proteinExistence type="predicted"/>
<sequence length="276" mass="29712">MVGAVAMVLSTVIMRKEDYNTFNDEDDDGFNDWNIVDNDGSYVLVGGNPNVALPRQKYLDSLTRSGQPTHFAVRLAELTFGDEVLRASTVTGAKPGTLQLDPAVIDAIQILYYYKLVDKLKGSGIKGLRQIMTIAAMEPNQPGDGESLSPDYSQIYTLLSRVMRDQPPPNLTPLDAQVILDLMADLDRGLAGHDISSQVSFITNKYKEVMQSQDTASSSGQTQVSSGQAEPACSTSDPKASSSGKPKTPLSSLNPLNIPVSLLNLKKSTPVSTSQS</sequence>
<reference evidence="3" key="1">
    <citation type="journal article" date="2017" name="bioRxiv">
        <title>Comparative analysis of the genomes of Stylophora pistillata and Acropora digitifera provides evidence for extensive differences between species of corals.</title>
        <authorList>
            <person name="Voolstra C.R."/>
            <person name="Li Y."/>
            <person name="Liew Y.J."/>
            <person name="Baumgarten S."/>
            <person name="Zoccola D."/>
            <person name="Flot J.-F."/>
            <person name="Tambutte S."/>
            <person name="Allemand D."/>
            <person name="Aranda M."/>
        </authorList>
    </citation>
    <scope>NUCLEOTIDE SEQUENCE [LARGE SCALE GENOMIC DNA]</scope>
</reference>
<keyword evidence="3" id="KW-1185">Reference proteome</keyword>
<feature type="compositionally biased region" description="Low complexity" evidence="1">
    <location>
        <begin position="215"/>
        <end position="229"/>
    </location>
</feature>
<dbReference type="PANTHER" id="PTHR15132:SF1">
    <property type="entry name" value="SNRNA-ACTIVATING PROTEIN COMPLEX SUBUNIT 2"/>
    <property type="match status" value="1"/>
</dbReference>
<accession>A0A2B4RS73</accession>
<dbReference type="GO" id="GO:0016604">
    <property type="term" value="C:nuclear body"/>
    <property type="evidence" value="ECO:0007669"/>
    <property type="project" value="TreeGrafter"/>
</dbReference>
<comment type="caution">
    <text evidence="2">The sequence shown here is derived from an EMBL/GenBank/DDBJ whole genome shotgun (WGS) entry which is preliminary data.</text>
</comment>
<name>A0A2B4RS73_STYPI</name>
<dbReference type="InterPro" id="IPR021281">
    <property type="entry name" value="SNAPC2"/>
</dbReference>
<dbReference type="EMBL" id="LSMT01000377">
    <property type="protein sequence ID" value="PFX19105.1"/>
    <property type="molecule type" value="Genomic_DNA"/>
</dbReference>
<dbReference type="GO" id="GO:0016251">
    <property type="term" value="F:RNA polymerase II general transcription initiation factor activity"/>
    <property type="evidence" value="ECO:0007669"/>
    <property type="project" value="InterPro"/>
</dbReference>
<dbReference type="OrthoDB" id="5990578at2759"/>
<feature type="compositionally biased region" description="Polar residues" evidence="1">
    <location>
        <begin position="233"/>
        <end position="255"/>
    </location>
</feature>
<gene>
    <name evidence="2" type="ORF">AWC38_SpisGene16489</name>
</gene>
<dbReference type="Proteomes" id="UP000225706">
    <property type="component" value="Unassembled WGS sequence"/>
</dbReference>
<organism evidence="2 3">
    <name type="scientific">Stylophora pistillata</name>
    <name type="common">Smooth cauliflower coral</name>
    <dbReference type="NCBI Taxonomy" id="50429"/>
    <lineage>
        <taxon>Eukaryota</taxon>
        <taxon>Metazoa</taxon>
        <taxon>Cnidaria</taxon>
        <taxon>Anthozoa</taxon>
        <taxon>Hexacorallia</taxon>
        <taxon>Scleractinia</taxon>
        <taxon>Astrocoeniina</taxon>
        <taxon>Pocilloporidae</taxon>
        <taxon>Stylophora</taxon>
    </lineage>
</organism>
<protein>
    <submittedName>
        <fullName evidence="2">Uncharacterized protein</fullName>
    </submittedName>
</protein>
<evidence type="ECO:0000313" key="2">
    <source>
        <dbReference type="EMBL" id="PFX19105.1"/>
    </source>
</evidence>
<evidence type="ECO:0000313" key="3">
    <source>
        <dbReference type="Proteomes" id="UP000225706"/>
    </source>
</evidence>